<organism evidence="2 3">
    <name type="scientific">Caerostris extrusa</name>
    <name type="common">Bark spider</name>
    <name type="synonym">Caerostris bankana</name>
    <dbReference type="NCBI Taxonomy" id="172846"/>
    <lineage>
        <taxon>Eukaryota</taxon>
        <taxon>Metazoa</taxon>
        <taxon>Ecdysozoa</taxon>
        <taxon>Arthropoda</taxon>
        <taxon>Chelicerata</taxon>
        <taxon>Arachnida</taxon>
        <taxon>Araneae</taxon>
        <taxon>Araneomorphae</taxon>
        <taxon>Entelegynae</taxon>
        <taxon>Araneoidea</taxon>
        <taxon>Araneidae</taxon>
        <taxon>Caerostris</taxon>
    </lineage>
</organism>
<dbReference type="Proteomes" id="UP001054945">
    <property type="component" value="Unassembled WGS sequence"/>
</dbReference>
<protein>
    <submittedName>
        <fullName evidence="2">Uncharacterized protein</fullName>
    </submittedName>
</protein>
<sequence>MNRVSVDRSISGRSNPNQLAEQKDSASLFPLRMKSQVMGESLEADLRAVGHLNLRNDGDLPAGDSPVTWDFMGGNKDTESLFCKVIGLERPLMSLSTETPLIQELCLRMSWASLVKG</sequence>
<evidence type="ECO:0000256" key="1">
    <source>
        <dbReference type="SAM" id="MobiDB-lite"/>
    </source>
</evidence>
<comment type="caution">
    <text evidence="2">The sequence shown here is derived from an EMBL/GenBank/DDBJ whole genome shotgun (WGS) entry which is preliminary data.</text>
</comment>
<dbReference type="AlphaFoldDB" id="A0AAV4WHK5"/>
<dbReference type="EMBL" id="BPLR01016229">
    <property type="protein sequence ID" value="GIY82257.1"/>
    <property type="molecule type" value="Genomic_DNA"/>
</dbReference>
<keyword evidence="3" id="KW-1185">Reference proteome</keyword>
<proteinExistence type="predicted"/>
<evidence type="ECO:0000313" key="2">
    <source>
        <dbReference type="EMBL" id="GIY82257.1"/>
    </source>
</evidence>
<name>A0AAV4WHK5_CAEEX</name>
<gene>
    <name evidence="2" type="ORF">CEXT_482661</name>
</gene>
<reference evidence="2 3" key="1">
    <citation type="submission" date="2021-06" db="EMBL/GenBank/DDBJ databases">
        <title>Caerostris extrusa draft genome.</title>
        <authorList>
            <person name="Kono N."/>
            <person name="Arakawa K."/>
        </authorList>
    </citation>
    <scope>NUCLEOTIDE SEQUENCE [LARGE SCALE GENOMIC DNA]</scope>
</reference>
<feature type="compositionally biased region" description="Polar residues" evidence="1">
    <location>
        <begin position="11"/>
        <end position="20"/>
    </location>
</feature>
<accession>A0AAV4WHK5</accession>
<evidence type="ECO:0000313" key="3">
    <source>
        <dbReference type="Proteomes" id="UP001054945"/>
    </source>
</evidence>
<feature type="region of interest" description="Disordered" evidence="1">
    <location>
        <begin position="1"/>
        <end position="25"/>
    </location>
</feature>